<dbReference type="Proteomes" id="UP000728032">
    <property type="component" value="Unassembled WGS sequence"/>
</dbReference>
<dbReference type="EMBL" id="CAJPVJ010015253">
    <property type="protein sequence ID" value="CAG2175740.1"/>
    <property type="molecule type" value="Genomic_DNA"/>
</dbReference>
<feature type="non-terminal residue" evidence="2">
    <location>
        <position position="1"/>
    </location>
</feature>
<feature type="region of interest" description="Disordered" evidence="1">
    <location>
        <begin position="91"/>
        <end position="116"/>
    </location>
</feature>
<evidence type="ECO:0000313" key="3">
    <source>
        <dbReference type="Proteomes" id="UP000728032"/>
    </source>
</evidence>
<evidence type="ECO:0000256" key="1">
    <source>
        <dbReference type="SAM" id="MobiDB-lite"/>
    </source>
</evidence>
<organism evidence="2">
    <name type="scientific">Oppiella nova</name>
    <dbReference type="NCBI Taxonomy" id="334625"/>
    <lineage>
        <taxon>Eukaryota</taxon>
        <taxon>Metazoa</taxon>
        <taxon>Ecdysozoa</taxon>
        <taxon>Arthropoda</taxon>
        <taxon>Chelicerata</taxon>
        <taxon>Arachnida</taxon>
        <taxon>Acari</taxon>
        <taxon>Acariformes</taxon>
        <taxon>Sarcoptiformes</taxon>
        <taxon>Oribatida</taxon>
        <taxon>Brachypylina</taxon>
        <taxon>Oppioidea</taxon>
        <taxon>Oppiidae</taxon>
        <taxon>Oppiella</taxon>
    </lineage>
</organism>
<dbReference type="AlphaFoldDB" id="A0A7R9MGE2"/>
<reference evidence="2" key="1">
    <citation type="submission" date="2020-11" db="EMBL/GenBank/DDBJ databases">
        <authorList>
            <person name="Tran Van P."/>
        </authorList>
    </citation>
    <scope>NUCLEOTIDE SEQUENCE</scope>
</reference>
<gene>
    <name evidence="2" type="ORF">ONB1V03_LOCUS15175</name>
</gene>
<proteinExistence type="predicted"/>
<dbReference type="EMBL" id="OC930078">
    <property type="protein sequence ID" value="CAD7658554.1"/>
    <property type="molecule type" value="Genomic_DNA"/>
</dbReference>
<sequence>EFVTGFITYYNLLRDPYQLRNSIYDLELTTLEDLRRQLNKLKSCAGAKLCTLPARHIHNHIIAVCPIEAKPYSRSLPTNFYDSRSLPTPVLKLIGTPDNSRRDPPNPEYSRQLTKR</sequence>
<accession>A0A7R9MGE2</accession>
<keyword evidence="3" id="KW-1185">Reference proteome</keyword>
<evidence type="ECO:0000313" key="2">
    <source>
        <dbReference type="EMBL" id="CAD7658554.1"/>
    </source>
</evidence>
<name>A0A7R9MGE2_9ACAR</name>
<dbReference type="OrthoDB" id="96314at2759"/>
<protein>
    <submittedName>
        <fullName evidence="2">Uncharacterized protein</fullName>
    </submittedName>
</protein>